<name>A0A420IYM0_9PEZI</name>
<dbReference type="AlphaFoldDB" id="A0A420IYM0"/>
<feature type="non-terminal residue" evidence="1">
    <location>
        <position position="1"/>
    </location>
</feature>
<evidence type="ECO:0000313" key="2">
    <source>
        <dbReference type="Proteomes" id="UP000283383"/>
    </source>
</evidence>
<proteinExistence type="predicted"/>
<evidence type="ECO:0000313" key="1">
    <source>
        <dbReference type="EMBL" id="RKF79618.1"/>
    </source>
</evidence>
<dbReference type="Proteomes" id="UP000283383">
    <property type="component" value="Unassembled WGS sequence"/>
</dbReference>
<accession>A0A420IYM0</accession>
<keyword evidence="2" id="KW-1185">Reference proteome</keyword>
<gene>
    <name evidence="1" type="ORF">GcM3_054030</name>
</gene>
<dbReference type="EMBL" id="MCBQ01005402">
    <property type="protein sequence ID" value="RKF79618.1"/>
    <property type="molecule type" value="Genomic_DNA"/>
</dbReference>
<organism evidence="1 2">
    <name type="scientific">Golovinomyces cichoracearum</name>
    <dbReference type="NCBI Taxonomy" id="62708"/>
    <lineage>
        <taxon>Eukaryota</taxon>
        <taxon>Fungi</taxon>
        <taxon>Dikarya</taxon>
        <taxon>Ascomycota</taxon>
        <taxon>Pezizomycotina</taxon>
        <taxon>Leotiomycetes</taxon>
        <taxon>Erysiphales</taxon>
        <taxon>Erysiphaceae</taxon>
        <taxon>Golovinomyces</taxon>
    </lineage>
</organism>
<sequence length="143" mass="16568">PTLDDDYEKSRSVEESFRTLKELIEGEVQAAVVIHRTTLETVQNLILWQQMNNTSFLDESRHDFSLLPQVSSSDKLKVAITGMEFLFAVTVHFYEITCHMDRTLELMEGNLLWSIEDYKFYDQQSILTTLTPPFVTSRAQTGR</sequence>
<comment type="caution">
    <text evidence="1">The sequence shown here is derived from an EMBL/GenBank/DDBJ whole genome shotgun (WGS) entry which is preliminary data.</text>
</comment>
<reference evidence="1 2" key="1">
    <citation type="journal article" date="2018" name="BMC Genomics">
        <title>Comparative genome analyses reveal sequence features reflecting distinct modes of host-adaptation between dicot and monocot powdery mildew.</title>
        <authorList>
            <person name="Wu Y."/>
            <person name="Ma X."/>
            <person name="Pan Z."/>
            <person name="Kale S.D."/>
            <person name="Song Y."/>
            <person name="King H."/>
            <person name="Zhang Q."/>
            <person name="Presley C."/>
            <person name="Deng X."/>
            <person name="Wei C.I."/>
            <person name="Xiao S."/>
        </authorList>
    </citation>
    <scope>NUCLEOTIDE SEQUENCE [LARGE SCALE GENOMIC DNA]</scope>
    <source>
        <strain evidence="1">UMSG3</strain>
    </source>
</reference>
<protein>
    <submittedName>
        <fullName evidence="1">Uncharacterized protein</fullName>
    </submittedName>
</protein>